<evidence type="ECO:0000313" key="2">
    <source>
        <dbReference type="Proteomes" id="UP000031572"/>
    </source>
</evidence>
<protein>
    <submittedName>
        <fullName evidence="1">Uncharacterized protein</fullName>
    </submittedName>
</protein>
<organism evidence="1 2">
    <name type="scientific">Noviherbaspirillum autotrophicum</name>
    <dbReference type="NCBI Taxonomy" id="709839"/>
    <lineage>
        <taxon>Bacteria</taxon>
        <taxon>Pseudomonadati</taxon>
        <taxon>Pseudomonadota</taxon>
        <taxon>Betaproteobacteria</taxon>
        <taxon>Burkholderiales</taxon>
        <taxon>Oxalobacteraceae</taxon>
        <taxon>Noviherbaspirillum</taxon>
    </lineage>
</organism>
<dbReference type="STRING" id="709839.TSA66_23140"/>
<gene>
    <name evidence="1" type="ORF">TSA66_23140</name>
</gene>
<accession>A0A0C2BYG0</accession>
<name>A0A0C2BYG0_9BURK</name>
<sequence length="155" mass="16446">MASAADYGGKEENEMKFDLKHRLAILPLLACSASALATEPVVLSTQDMDRVTAGAQPVLARFANAIDVLQGMRADLGLTGDQLAWLMRLASSGLVAVHWAETPASSLSQSDDAMTTHVLQPGEALKIQQVGANGTNYLYIYSTGNSSVTVSQQHL</sequence>
<reference evidence="1 2" key="1">
    <citation type="submission" date="2014-12" db="EMBL/GenBank/DDBJ databases">
        <title>Denitrispirillum autotrophicum gen. nov., sp. nov., Denitrifying, Facultatively Autotrophic Bacteria Isolated from Rice Paddy Soil.</title>
        <authorList>
            <person name="Ishii S."/>
            <person name="Ashida N."/>
            <person name="Ohno H."/>
            <person name="Otsuka S."/>
            <person name="Yokota A."/>
            <person name="Senoo K."/>
        </authorList>
    </citation>
    <scope>NUCLEOTIDE SEQUENCE [LARGE SCALE GENOMIC DNA]</scope>
    <source>
        <strain evidence="1 2">TSA66</strain>
    </source>
</reference>
<dbReference type="AlphaFoldDB" id="A0A0C2BYG0"/>
<keyword evidence="2" id="KW-1185">Reference proteome</keyword>
<proteinExistence type="predicted"/>
<dbReference type="RefSeq" id="WP_040041708.1">
    <property type="nucleotide sequence ID" value="NZ_JWJG01000028.1"/>
</dbReference>
<dbReference type="EMBL" id="JWJG01000028">
    <property type="protein sequence ID" value="KIF83076.1"/>
    <property type="molecule type" value="Genomic_DNA"/>
</dbReference>
<comment type="caution">
    <text evidence="1">The sequence shown here is derived from an EMBL/GenBank/DDBJ whole genome shotgun (WGS) entry which is preliminary data.</text>
</comment>
<evidence type="ECO:0000313" key="1">
    <source>
        <dbReference type="EMBL" id="KIF83076.1"/>
    </source>
</evidence>
<dbReference type="Proteomes" id="UP000031572">
    <property type="component" value="Unassembled WGS sequence"/>
</dbReference>